<proteinExistence type="predicted"/>
<dbReference type="AlphaFoldDB" id="A0A915DNM1"/>
<protein>
    <submittedName>
        <fullName evidence="3">Cilia- and flagella-associated protein 57</fullName>
    </submittedName>
</protein>
<dbReference type="PANTHER" id="PTHR32215:SF0">
    <property type="entry name" value="CILIA- AND FLAGELLA-ASSOCIATED PROTEIN 57"/>
    <property type="match status" value="1"/>
</dbReference>
<keyword evidence="2" id="KW-1185">Reference proteome</keyword>
<feature type="coiled-coil region" evidence="1">
    <location>
        <begin position="703"/>
        <end position="843"/>
    </location>
</feature>
<dbReference type="PANTHER" id="PTHR32215">
    <property type="entry name" value="CILIA- AND FLAGELLA-ASSOCIATED PROTEIN 57"/>
    <property type="match status" value="1"/>
</dbReference>
<dbReference type="SUPFAM" id="SSF50978">
    <property type="entry name" value="WD40 repeat-like"/>
    <property type="match status" value="1"/>
</dbReference>
<dbReference type="InterPro" id="IPR015943">
    <property type="entry name" value="WD40/YVTN_repeat-like_dom_sf"/>
</dbReference>
<keyword evidence="1" id="KW-0175">Coiled coil</keyword>
<evidence type="ECO:0000313" key="3">
    <source>
        <dbReference type="WBParaSite" id="jg21490"/>
    </source>
</evidence>
<dbReference type="WBParaSite" id="jg21490">
    <property type="protein sequence ID" value="jg21490"/>
    <property type="gene ID" value="jg21490"/>
</dbReference>
<sequence>MHNHLLLLFHADPGGQSATIATYMTMDGALVAETKYVSPAGTNRWEVSLCPADEDIICLLTDDTVNLMRSAGNQIFVFSSFKIYDVTCHVWADDVTQAYGTNDGKIVLYRETVPLEAVELKDLHEKLISSERNDSTTAGVVAMYSSELGMLVCVQSGVLFLFPPVGPADNKKGSKEGGAEKHSRWKNSKVIVLVSLSPACTCSRLHLDETGGQILYGDAESVWTFNVLYAETVCKDGMRLVLVKHASPVILIAVDCTSDCVASVDKTGLVIISSSHSSKVLSYERIPKFVSVIILPGGLKILIATKNQLCLHAILYRKLPKMAIIMNGDNFQAMTADPSNKFIAVVNANVLIVLRSNTLEKIMDIFIGVKEDVLSVKWSLDSVYIGVLTTEDTICLVDTKSESLVWSLDFKLRYFTDISVVGNSILAMGNKFMMSRMHDGREMETVNVHHEAINFKESSSVVISTNKLHFVGTSTGGMVRIDAENMERSTLVNSRHGSPITTINHNINKDQLYVGFEDGQVICFNILGGDNAKETSTQKQMLTQDENCQQHEDYVLCPVDELVRYKTILKELNAERNMIRGQSEQLLFDYRTKKEQELKEMSAELDHTNKQMTEKMKKAEEKFESIEANREEAFARMKQERAQELENQKAHYEKIITDQIRASIEKEAAQKLVNDEVNAHFEAKMTEMNRAFKYLEGKWRKRHVKLEKHLEEISNQLHTKEMELEQAEMAKKRMEEDHARALDEAHQKYFQDQQGQLDASKQLKAHILRLREDNQTKEHEMDELKERLNETVDQLADCRFQLQDKLLFVEKESGKVIDLERRLESRRREYAILNQKLKLMQEDWDKEKMLKTTAQRRLREFDTMISEMSEHIYDRRRLEQSVLAC</sequence>
<organism evidence="2 3">
    <name type="scientific">Ditylenchus dipsaci</name>
    <dbReference type="NCBI Taxonomy" id="166011"/>
    <lineage>
        <taxon>Eukaryota</taxon>
        <taxon>Metazoa</taxon>
        <taxon>Ecdysozoa</taxon>
        <taxon>Nematoda</taxon>
        <taxon>Chromadorea</taxon>
        <taxon>Rhabditida</taxon>
        <taxon>Tylenchina</taxon>
        <taxon>Tylenchomorpha</taxon>
        <taxon>Sphaerularioidea</taxon>
        <taxon>Anguinidae</taxon>
        <taxon>Anguininae</taxon>
        <taxon>Ditylenchus</taxon>
    </lineage>
</organism>
<reference evidence="3" key="1">
    <citation type="submission" date="2022-11" db="UniProtKB">
        <authorList>
            <consortium name="WormBaseParasite"/>
        </authorList>
    </citation>
    <scope>IDENTIFICATION</scope>
</reference>
<evidence type="ECO:0000256" key="1">
    <source>
        <dbReference type="SAM" id="Coils"/>
    </source>
</evidence>
<dbReference type="InterPro" id="IPR036322">
    <property type="entry name" value="WD40_repeat_dom_sf"/>
</dbReference>
<feature type="coiled-coil region" evidence="1">
    <location>
        <begin position="591"/>
        <end position="662"/>
    </location>
</feature>
<evidence type="ECO:0000313" key="2">
    <source>
        <dbReference type="Proteomes" id="UP000887574"/>
    </source>
</evidence>
<name>A0A915DNM1_9BILA</name>
<dbReference type="Gene3D" id="2.130.10.10">
    <property type="entry name" value="YVTN repeat-like/Quinoprotein amine dehydrogenase"/>
    <property type="match status" value="1"/>
</dbReference>
<accession>A0A915DNM1</accession>
<dbReference type="InterPro" id="IPR052993">
    <property type="entry name" value="CFA-57"/>
</dbReference>
<dbReference type="Proteomes" id="UP000887574">
    <property type="component" value="Unplaced"/>
</dbReference>